<dbReference type="Proteomes" id="UP000075411">
    <property type="component" value="Unassembled WGS sequence"/>
</dbReference>
<dbReference type="EMBL" id="LHZT01000100">
    <property type="protein sequence ID" value="KXV59831.1"/>
    <property type="molecule type" value="Genomic_DNA"/>
</dbReference>
<dbReference type="AlphaFoldDB" id="A0A149U335"/>
<dbReference type="PANTHER" id="PTHR30097:SF4">
    <property type="entry name" value="SLR6042 PROTEIN"/>
    <property type="match status" value="1"/>
</dbReference>
<proteinExistence type="inferred from homology"/>
<comment type="caution">
    <text evidence="7">The sequence shown here is derived from an EMBL/GenBank/DDBJ whole genome shotgun (WGS) entry which is preliminary data.</text>
</comment>
<dbReference type="GO" id="GO:0060003">
    <property type="term" value="P:copper ion export"/>
    <property type="evidence" value="ECO:0007669"/>
    <property type="project" value="TreeGrafter"/>
</dbReference>
<reference evidence="7 8" key="1">
    <citation type="submission" date="2015-06" db="EMBL/GenBank/DDBJ databases">
        <title>Improved classification and identification of acetic acid bacteria using matrix-assisted laser desorption/ionization time-of-flight mass spectrometry; Gluconobacter nephelii and Gluconobacter uchimurae are later heterotypic synonyms of Gluconobacter japonicus and Gluconobacter oxydans, respectively.</title>
        <authorList>
            <person name="Li L."/>
            <person name="Cleenwerck I."/>
            <person name="De Vuyst L."/>
            <person name="Vandamme P."/>
        </authorList>
    </citation>
    <scope>NUCLEOTIDE SEQUENCE [LARGE SCALE GENOMIC DNA]</scope>
    <source>
        <strain evidence="7 8">LMG 1663</strain>
    </source>
</reference>
<organism evidence="7 8">
    <name type="scientific">Acetobacter tropicalis</name>
    <dbReference type="NCBI Taxonomy" id="104102"/>
    <lineage>
        <taxon>Bacteria</taxon>
        <taxon>Pseudomonadati</taxon>
        <taxon>Pseudomonadota</taxon>
        <taxon>Alphaproteobacteria</taxon>
        <taxon>Acetobacterales</taxon>
        <taxon>Acetobacteraceae</taxon>
        <taxon>Acetobacter</taxon>
    </lineage>
</organism>
<name>A0A149U335_9PROT</name>
<gene>
    <name evidence="7" type="ORF">AD947_03325</name>
</gene>
<accession>A0A149U335</accession>
<evidence type="ECO:0000256" key="2">
    <source>
        <dbReference type="ARBA" id="ARBA00022448"/>
    </source>
</evidence>
<dbReference type="GO" id="GO:0030313">
    <property type="term" value="C:cell envelope"/>
    <property type="evidence" value="ECO:0007669"/>
    <property type="project" value="TreeGrafter"/>
</dbReference>
<dbReference type="Pfam" id="PF25954">
    <property type="entry name" value="Beta-barrel_RND_2"/>
    <property type="match status" value="1"/>
</dbReference>
<dbReference type="Pfam" id="PF25984">
    <property type="entry name" value="BSH_YknX"/>
    <property type="match status" value="1"/>
</dbReference>
<protein>
    <submittedName>
        <fullName evidence="7">Uncharacterized protein</fullName>
    </submittedName>
</protein>
<keyword evidence="3" id="KW-0732">Signal</keyword>
<feature type="chain" id="PRO_5007556274" evidence="3">
    <location>
        <begin position="29"/>
        <end position="394"/>
    </location>
</feature>
<feature type="domain" description="CzcB-like C-terminal circularly permuted SH3-like" evidence="5">
    <location>
        <begin position="319"/>
        <end position="378"/>
    </location>
</feature>
<dbReference type="InterPro" id="IPR051909">
    <property type="entry name" value="MFP_Cation_Efflux"/>
</dbReference>
<feature type="domain" description="YknX-like barrel-sandwich hybrid" evidence="6">
    <location>
        <begin position="84"/>
        <end position="215"/>
    </location>
</feature>
<evidence type="ECO:0000259" key="4">
    <source>
        <dbReference type="Pfam" id="PF25954"/>
    </source>
</evidence>
<dbReference type="InterPro" id="IPR006143">
    <property type="entry name" value="RND_pump_MFP"/>
</dbReference>
<evidence type="ECO:0000259" key="5">
    <source>
        <dbReference type="Pfam" id="PF25975"/>
    </source>
</evidence>
<sequence>MVKNKKNICLILGATIFPWTLFVAPCCAAEIWPKFPVHISPEAITTQGIETATSFSGSITAHIDVQAYVEADQRKTARIVPVGSGRITDIFVSPGQFVKEGTALFSYNNYSLSDEKERYLSSKAALQQAQAMERDAAEAERRGRILQGGAISKGEEKRRKALLADASALVQQRLAVVKNQEEHMRRFSSSTEKVEGLSSVVVSPVNGVVRSINVALGGSVGNNGLPPVEVVNLRSVWVVSQIPQTAISSIKIGSNQETIIPKQRKSKFSHVDFIEETVDPGTRRVQVRSLVDNTDTSLRPGMLVRARIFSQNAVSGQIVPTDSLQTIADQPCIFVKIGPDKYLAKHVVTGPSLDERVVVTEGLSPGDIVVGKGSFILKSQALLVPASLENKNKK</sequence>
<evidence type="ECO:0000259" key="6">
    <source>
        <dbReference type="Pfam" id="PF25984"/>
    </source>
</evidence>
<dbReference type="InterPro" id="IPR058639">
    <property type="entry name" value="BSH_YknX-like"/>
</dbReference>
<dbReference type="Pfam" id="PF25975">
    <property type="entry name" value="CzcB_C"/>
    <property type="match status" value="1"/>
</dbReference>
<feature type="signal peptide" evidence="3">
    <location>
        <begin position="1"/>
        <end position="28"/>
    </location>
</feature>
<dbReference type="Gene3D" id="2.40.30.170">
    <property type="match status" value="1"/>
</dbReference>
<dbReference type="GO" id="GO:0022857">
    <property type="term" value="F:transmembrane transporter activity"/>
    <property type="evidence" value="ECO:0007669"/>
    <property type="project" value="InterPro"/>
</dbReference>
<evidence type="ECO:0000313" key="7">
    <source>
        <dbReference type="EMBL" id="KXV59831.1"/>
    </source>
</evidence>
<dbReference type="SUPFAM" id="SSF111369">
    <property type="entry name" value="HlyD-like secretion proteins"/>
    <property type="match status" value="1"/>
</dbReference>
<feature type="domain" description="CusB-like beta-barrel" evidence="4">
    <location>
        <begin position="235"/>
        <end position="309"/>
    </location>
</feature>
<dbReference type="InterPro" id="IPR058792">
    <property type="entry name" value="Beta-barrel_RND_2"/>
</dbReference>
<dbReference type="GO" id="GO:0015679">
    <property type="term" value="P:plasma membrane copper ion transport"/>
    <property type="evidence" value="ECO:0007669"/>
    <property type="project" value="TreeGrafter"/>
</dbReference>
<dbReference type="PATRIC" id="fig|104102.12.peg.3378"/>
<evidence type="ECO:0000313" key="8">
    <source>
        <dbReference type="Proteomes" id="UP000075411"/>
    </source>
</evidence>
<evidence type="ECO:0000256" key="1">
    <source>
        <dbReference type="ARBA" id="ARBA00009477"/>
    </source>
</evidence>
<comment type="similarity">
    <text evidence="1">Belongs to the membrane fusion protein (MFP) (TC 8.A.1) family.</text>
</comment>
<dbReference type="PANTHER" id="PTHR30097">
    <property type="entry name" value="CATION EFFLUX SYSTEM PROTEIN CUSB"/>
    <property type="match status" value="1"/>
</dbReference>
<evidence type="ECO:0000256" key="3">
    <source>
        <dbReference type="SAM" id="SignalP"/>
    </source>
</evidence>
<dbReference type="NCBIfam" id="TIGR01730">
    <property type="entry name" value="RND_mfp"/>
    <property type="match status" value="1"/>
</dbReference>
<dbReference type="GO" id="GO:0016020">
    <property type="term" value="C:membrane"/>
    <property type="evidence" value="ECO:0007669"/>
    <property type="project" value="InterPro"/>
</dbReference>
<keyword evidence="2" id="KW-0813">Transport</keyword>
<dbReference type="Gene3D" id="2.40.420.20">
    <property type="match status" value="1"/>
</dbReference>
<dbReference type="Gene3D" id="2.40.50.100">
    <property type="match status" value="1"/>
</dbReference>
<dbReference type="InterPro" id="IPR058649">
    <property type="entry name" value="CzcB_C"/>
</dbReference>